<accession>A0ABR1Z592</accession>
<dbReference type="EMBL" id="JBBWRZ010000001">
    <property type="protein sequence ID" value="KAK8247210.1"/>
    <property type="molecule type" value="Genomic_DNA"/>
</dbReference>
<reference evidence="2 3" key="1">
    <citation type="submission" date="2024-04" db="EMBL/GenBank/DDBJ databases">
        <title>Phyllosticta paracitricarpa is synonymous to the EU quarantine fungus P. citricarpa based on phylogenomic analyses.</title>
        <authorList>
            <consortium name="Lawrence Berkeley National Laboratory"/>
            <person name="Van Ingen-Buijs V.A."/>
            <person name="Van Westerhoven A.C."/>
            <person name="Haridas S."/>
            <person name="Skiadas P."/>
            <person name="Martin F."/>
            <person name="Groenewald J.Z."/>
            <person name="Crous P.W."/>
            <person name="Seidl M.F."/>
        </authorList>
    </citation>
    <scope>NUCLEOTIDE SEQUENCE [LARGE SCALE GENOMIC DNA]</scope>
    <source>
        <strain evidence="2 3">CBS 123374</strain>
    </source>
</reference>
<organism evidence="2 3">
    <name type="scientific">Phyllosticta capitalensis</name>
    <dbReference type="NCBI Taxonomy" id="121624"/>
    <lineage>
        <taxon>Eukaryota</taxon>
        <taxon>Fungi</taxon>
        <taxon>Dikarya</taxon>
        <taxon>Ascomycota</taxon>
        <taxon>Pezizomycotina</taxon>
        <taxon>Dothideomycetes</taxon>
        <taxon>Dothideomycetes incertae sedis</taxon>
        <taxon>Botryosphaeriales</taxon>
        <taxon>Phyllostictaceae</taxon>
        <taxon>Phyllosticta</taxon>
    </lineage>
</organism>
<dbReference type="Proteomes" id="UP001492380">
    <property type="component" value="Unassembled WGS sequence"/>
</dbReference>
<feature type="compositionally biased region" description="Polar residues" evidence="1">
    <location>
        <begin position="43"/>
        <end position="55"/>
    </location>
</feature>
<feature type="region of interest" description="Disordered" evidence="1">
    <location>
        <begin position="99"/>
        <end position="127"/>
    </location>
</feature>
<feature type="compositionally biased region" description="Polar residues" evidence="1">
    <location>
        <begin position="110"/>
        <end position="124"/>
    </location>
</feature>
<evidence type="ECO:0000313" key="2">
    <source>
        <dbReference type="EMBL" id="KAK8247210.1"/>
    </source>
</evidence>
<name>A0ABR1Z592_9PEZI</name>
<evidence type="ECO:0000256" key="1">
    <source>
        <dbReference type="SAM" id="MobiDB-lite"/>
    </source>
</evidence>
<protein>
    <submittedName>
        <fullName evidence="2">Uncharacterized protein</fullName>
    </submittedName>
</protein>
<feature type="region of interest" description="Disordered" evidence="1">
    <location>
        <begin position="1"/>
        <end position="60"/>
    </location>
</feature>
<proteinExistence type="predicted"/>
<comment type="caution">
    <text evidence="2">The sequence shown here is derived from an EMBL/GenBank/DDBJ whole genome shotgun (WGS) entry which is preliminary data.</text>
</comment>
<gene>
    <name evidence="2" type="ORF">HDK90DRAFT_36064</name>
</gene>
<evidence type="ECO:0000313" key="3">
    <source>
        <dbReference type="Proteomes" id="UP001492380"/>
    </source>
</evidence>
<keyword evidence="3" id="KW-1185">Reference proteome</keyword>
<sequence length="376" mass="42111">MSSQDGEDLIGSRVVRPRRHLSLKSRSMPPPSSREENGDIIGTGNSRAAAPTNQELDQKSVLASPRKIITNNVADDEGDIIGRRFVPKEHWDETNILRSKWAPPAPSPRISPTKSGTSTPTNAPNGIVPALGTERIGQREAQPKISTLRELELERIRKLITRVSWKSRLLLQSQYLALSMPIPDPEHRSSYLNPTTMFKLDFFEFYVLLERTLVQLLAFFRISVPKNKSEDSRTNAHGASSHSFHANVLAALDRKDNPLRDILGAGDVRQHLETAKAFRNRWKDADDDSSYTDGQAWREEIMKLSLDHMVDGFMGALERSYLRCEEEEIGAAEGSSSGVDVGLGEPAGVDHFEHDTMDMDDAPWEAVEDAMEWEVE</sequence>